<proteinExistence type="predicted"/>
<evidence type="ECO:0000256" key="1">
    <source>
        <dbReference type="SAM" id="MobiDB-lite"/>
    </source>
</evidence>
<dbReference type="Proteomes" id="UP000603708">
    <property type="component" value="Unassembled WGS sequence"/>
</dbReference>
<feature type="region of interest" description="Disordered" evidence="1">
    <location>
        <begin position="50"/>
        <end position="70"/>
    </location>
</feature>
<gene>
    <name evidence="3" type="ORF">GCM10018793_53000</name>
</gene>
<feature type="signal peptide" evidence="2">
    <location>
        <begin position="1"/>
        <end position="18"/>
    </location>
</feature>
<protein>
    <recommendedName>
        <fullName evidence="5">Small secreted protein</fullName>
    </recommendedName>
</protein>
<keyword evidence="2" id="KW-0732">Signal</keyword>
<evidence type="ECO:0008006" key="5">
    <source>
        <dbReference type="Google" id="ProtNLM"/>
    </source>
</evidence>
<evidence type="ECO:0000313" key="3">
    <source>
        <dbReference type="EMBL" id="GHH85363.1"/>
    </source>
</evidence>
<feature type="region of interest" description="Disordered" evidence="1">
    <location>
        <begin position="163"/>
        <end position="187"/>
    </location>
</feature>
<keyword evidence="4" id="KW-1185">Reference proteome</keyword>
<accession>A0A919L652</accession>
<comment type="caution">
    <text evidence="3">The sequence shown here is derived from an EMBL/GenBank/DDBJ whole genome shotgun (WGS) entry which is preliminary data.</text>
</comment>
<feature type="compositionally biased region" description="Polar residues" evidence="1">
    <location>
        <begin position="52"/>
        <end position="61"/>
    </location>
</feature>
<evidence type="ECO:0000256" key="2">
    <source>
        <dbReference type="SAM" id="SignalP"/>
    </source>
</evidence>
<reference evidence="3" key="1">
    <citation type="journal article" date="2014" name="Int. J. Syst. Evol. Microbiol.">
        <title>Complete genome sequence of Corynebacterium casei LMG S-19264T (=DSM 44701T), isolated from a smear-ripened cheese.</title>
        <authorList>
            <consortium name="US DOE Joint Genome Institute (JGI-PGF)"/>
            <person name="Walter F."/>
            <person name="Albersmeier A."/>
            <person name="Kalinowski J."/>
            <person name="Ruckert C."/>
        </authorList>
    </citation>
    <scope>NUCLEOTIDE SEQUENCE</scope>
    <source>
        <strain evidence="3">JCM 5069</strain>
    </source>
</reference>
<dbReference type="EMBL" id="BNCD01000018">
    <property type="protein sequence ID" value="GHH85363.1"/>
    <property type="molecule type" value="Genomic_DNA"/>
</dbReference>
<dbReference type="AlphaFoldDB" id="A0A919L652"/>
<feature type="chain" id="PRO_5039519907" description="Small secreted protein" evidence="2">
    <location>
        <begin position="19"/>
        <end position="187"/>
    </location>
</feature>
<organism evidence="3 4">
    <name type="scientific">Streptomyces sulfonofaciens</name>
    <dbReference type="NCBI Taxonomy" id="68272"/>
    <lineage>
        <taxon>Bacteria</taxon>
        <taxon>Bacillati</taxon>
        <taxon>Actinomycetota</taxon>
        <taxon>Actinomycetes</taxon>
        <taxon>Kitasatosporales</taxon>
        <taxon>Streptomycetaceae</taxon>
        <taxon>Streptomyces</taxon>
    </lineage>
</organism>
<name>A0A919L652_9ACTN</name>
<dbReference type="RefSeq" id="WP_189936237.1">
    <property type="nucleotide sequence ID" value="NZ_BNCD01000018.1"/>
</dbReference>
<reference evidence="3" key="2">
    <citation type="submission" date="2020-09" db="EMBL/GenBank/DDBJ databases">
        <authorList>
            <person name="Sun Q."/>
            <person name="Ohkuma M."/>
        </authorList>
    </citation>
    <scope>NUCLEOTIDE SEQUENCE</scope>
    <source>
        <strain evidence="3">JCM 5069</strain>
    </source>
</reference>
<feature type="compositionally biased region" description="Polar residues" evidence="1">
    <location>
        <begin position="172"/>
        <end position="187"/>
    </location>
</feature>
<evidence type="ECO:0000313" key="4">
    <source>
        <dbReference type="Proteomes" id="UP000603708"/>
    </source>
</evidence>
<sequence length="187" mass="19291">MKKKLAATLSGGAVLVLALSGCSNGNKDLDAWAKSVCDSVQPQARKIGSANAAIQQQTSDTSKPEDVQKTDAQAFQDMSDAYEAIGSAVGKAGAPPVDGGDKKQKDAVKELKDTAASYADLKKQVDGLDTKDQAKFADGLNDIATSLDKLGKNGNDALAKLEEGDVGKSMGRQKTCQKVSATPTAGT</sequence>
<dbReference type="PROSITE" id="PS51257">
    <property type="entry name" value="PROKAR_LIPOPROTEIN"/>
    <property type="match status" value="1"/>
</dbReference>